<dbReference type="GO" id="GO:0006508">
    <property type="term" value="P:proteolysis"/>
    <property type="evidence" value="ECO:0007669"/>
    <property type="project" value="UniProtKB-KW"/>
</dbReference>
<proteinExistence type="predicted"/>
<dbReference type="EMBL" id="DMND01000186">
    <property type="protein sequence ID" value="HAN28798.1"/>
    <property type="molecule type" value="Genomic_DNA"/>
</dbReference>
<dbReference type="Gene3D" id="2.60.40.10">
    <property type="entry name" value="Immunoglobulins"/>
    <property type="match status" value="1"/>
</dbReference>
<evidence type="ECO:0000256" key="1">
    <source>
        <dbReference type="SAM" id="MobiDB-lite"/>
    </source>
</evidence>
<dbReference type="SUPFAM" id="SSF49299">
    <property type="entry name" value="PKD domain"/>
    <property type="match status" value="1"/>
</dbReference>
<feature type="non-terminal residue" evidence="2">
    <location>
        <position position="107"/>
    </location>
</feature>
<gene>
    <name evidence="2" type="ORF">DCP75_13950</name>
</gene>
<evidence type="ECO:0000313" key="2">
    <source>
        <dbReference type="EMBL" id="HAN28798.1"/>
    </source>
</evidence>
<keyword evidence="2" id="KW-0378">Hydrolase</keyword>
<dbReference type="GO" id="GO:0016020">
    <property type="term" value="C:membrane"/>
    <property type="evidence" value="ECO:0007669"/>
    <property type="project" value="TreeGrafter"/>
</dbReference>
<dbReference type="Pfam" id="PF22352">
    <property type="entry name" value="K319L-like_PKD"/>
    <property type="match status" value="1"/>
</dbReference>
<dbReference type="Proteomes" id="UP000259273">
    <property type="component" value="Unassembled WGS sequence"/>
</dbReference>
<name>A0A3C1KQN3_9GAMM</name>
<reference evidence="2 3" key="1">
    <citation type="journal article" date="2018" name="Nat. Biotechnol.">
        <title>A standardized bacterial taxonomy based on genome phylogeny substantially revises the tree of life.</title>
        <authorList>
            <person name="Parks D.H."/>
            <person name="Chuvochina M."/>
            <person name="Waite D.W."/>
            <person name="Rinke C."/>
            <person name="Skarshewski A."/>
            <person name="Chaumeil P.A."/>
            <person name="Hugenholtz P."/>
        </authorList>
    </citation>
    <scope>NUCLEOTIDE SEQUENCE [LARGE SCALE GENOMIC DNA]</scope>
    <source>
        <strain evidence="2">UBA9158</strain>
    </source>
</reference>
<sequence>MAGGSEVTLEGSGSRDTDGSISRYQWRQTQGPTVAIVGEETATARFTAPTVGADTVLVFSLSVTDNQGASASASTRITVIGEAVGRWDLSGTVLASSNQAVDGDTND</sequence>
<comment type="caution">
    <text evidence="2">The sequence shown here is derived from an EMBL/GenBank/DDBJ whole genome shotgun (WGS) entry which is preliminary data.</text>
</comment>
<evidence type="ECO:0000313" key="3">
    <source>
        <dbReference type="Proteomes" id="UP000259273"/>
    </source>
</evidence>
<dbReference type="GO" id="GO:0008233">
    <property type="term" value="F:peptidase activity"/>
    <property type="evidence" value="ECO:0007669"/>
    <property type="project" value="UniProtKB-KW"/>
</dbReference>
<dbReference type="InterPro" id="IPR035986">
    <property type="entry name" value="PKD_dom_sf"/>
</dbReference>
<dbReference type="PANTHER" id="PTHR46182">
    <property type="entry name" value="FI19480P1"/>
    <property type="match status" value="1"/>
</dbReference>
<dbReference type="PANTHER" id="PTHR46182:SF2">
    <property type="entry name" value="FI19480P1"/>
    <property type="match status" value="1"/>
</dbReference>
<dbReference type="GO" id="GO:0031410">
    <property type="term" value="C:cytoplasmic vesicle"/>
    <property type="evidence" value="ECO:0007669"/>
    <property type="project" value="TreeGrafter"/>
</dbReference>
<dbReference type="InterPro" id="IPR029865">
    <property type="entry name" value="KIAA0319-like"/>
</dbReference>
<accession>A0A3C1KQN3</accession>
<keyword evidence="2" id="KW-0645">Protease</keyword>
<feature type="region of interest" description="Disordered" evidence="1">
    <location>
        <begin position="1"/>
        <end position="25"/>
    </location>
</feature>
<protein>
    <submittedName>
        <fullName evidence="2">Serine protease</fullName>
    </submittedName>
</protein>
<dbReference type="AlphaFoldDB" id="A0A3C1KQN3"/>
<dbReference type="InterPro" id="IPR013783">
    <property type="entry name" value="Ig-like_fold"/>
</dbReference>
<organism evidence="2 3">
    <name type="scientific">Haliea salexigens</name>
    <dbReference type="NCBI Taxonomy" id="287487"/>
    <lineage>
        <taxon>Bacteria</taxon>
        <taxon>Pseudomonadati</taxon>
        <taxon>Pseudomonadota</taxon>
        <taxon>Gammaproteobacteria</taxon>
        <taxon>Cellvibrionales</taxon>
        <taxon>Halieaceae</taxon>
        <taxon>Haliea</taxon>
    </lineage>
</organism>